<feature type="transmembrane region" description="Helical" evidence="6">
    <location>
        <begin position="48"/>
        <end position="68"/>
    </location>
</feature>
<dbReference type="EMBL" id="AEPV01000047">
    <property type="protein sequence ID" value="EFU73843.1"/>
    <property type="molecule type" value="Genomic_DNA"/>
</dbReference>
<feature type="domain" description="Major facilitator superfamily (MFS) profile" evidence="7">
    <location>
        <begin position="14"/>
        <end position="390"/>
    </location>
</feature>
<dbReference type="SUPFAM" id="SSF103473">
    <property type="entry name" value="MFS general substrate transporter"/>
    <property type="match status" value="1"/>
</dbReference>
<protein>
    <submittedName>
        <fullName evidence="8">Transporter, major facilitator family protein</fullName>
    </submittedName>
</protein>
<dbReference type="PATRIC" id="fig|888064.11.peg.340"/>
<evidence type="ECO:0000256" key="5">
    <source>
        <dbReference type="ARBA" id="ARBA00023136"/>
    </source>
</evidence>
<dbReference type="Pfam" id="PF07690">
    <property type="entry name" value="MFS_1"/>
    <property type="match status" value="1"/>
</dbReference>
<dbReference type="PANTHER" id="PTHR23531:SF1">
    <property type="entry name" value="QUINOLENE RESISTANCE PROTEIN NORA"/>
    <property type="match status" value="1"/>
</dbReference>
<feature type="transmembrane region" description="Helical" evidence="6">
    <location>
        <begin position="215"/>
        <end position="236"/>
    </location>
</feature>
<feature type="transmembrane region" description="Helical" evidence="6">
    <location>
        <begin position="248"/>
        <end position="266"/>
    </location>
</feature>
<organism evidence="8 9">
    <name type="scientific">Enterococcus italicus (strain DSM 15952 / CCUG 50447 / LMG 22039 / TP 1.5)</name>
    <dbReference type="NCBI Taxonomy" id="888064"/>
    <lineage>
        <taxon>Bacteria</taxon>
        <taxon>Bacillati</taxon>
        <taxon>Bacillota</taxon>
        <taxon>Bacilli</taxon>
        <taxon>Lactobacillales</taxon>
        <taxon>Enterococcaceae</taxon>
        <taxon>Enterococcus</taxon>
    </lineage>
</organism>
<dbReference type="Proteomes" id="UP000010296">
    <property type="component" value="Unassembled WGS sequence"/>
</dbReference>
<feature type="transmembrane region" description="Helical" evidence="6">
    <location>
        <begin position="299"/>
        <end position="324"/>
    </location>
</feature>
<comment type="caution">
    <text evidence="8">The sequence shown here is derived from an EMBL/GenBank/DDBJ whole genome shotgun (WGS) entry which is preliminary data.</text>
</comment>
<keyword evidence="9" id="KW-1185">Reference proteome</keyword>
<proteinExistence type="predicted"/>
<comment type="subcellular location">
    <subcellularLocation>
        <location evidence="1">Cell membrane</location>
        <topology evidence="1">Multi-pass membrane protein</topology>
    </subcellularLocation>
</comment>
<evidence type="ECO:0000313" key="8">
    <source>
        <dbReference type="EMBL" id="EFU73843.1"/>
    </source>
</evidence>
<keyword evidence="5 6" id="KW-0472">Membrane</keyword>
<dbReference type="STRING" id="888064.HMPREF9088_1346"/>
<evidence type="ECO:0000256" key="4">
    <source>
        <dbReference type="ARBA" id="ARBA00022989"/>
    </source>
</evidence>
<feature type="transmembrane region" description="Helical" evidence="6">
    <location>
        <begin position="168"/>
        <end position="187"/>
    </location>
</feature>
<dbReference type="PROSITE" id="PS50850">
    <property type="entry name" value="MFS"/>
    <property type="match status" value="1"/>
</dbReference>
<reference evidence="8 9" key="1">
    <citation type="submission" date="2010-12" db="EMBL/GenBank/DDBJ databases">
        <authorList>
            <person name="Muzny D."/>
            <person name="Qin X."/>
            <person name="Deng J."/>
            <person name="Jiang H."/>
            <person name="Liu Y."/>
            <person name="Qu J."/>
            <person name="Song X.-Z."/>
            <person name="Zhang L."/>
            <person name="Thornton R."/>
            <person name="Coyle M."/>
            <person name="Francisco L."/>
            <person name="Jackson L."/>
            <person name="Javaid M."/>
            <person name="Korchina V."/>
            <person name="Kovar C."/>
            <person name="Mata R."/>
            <person name="Mathew T."/>
            <person name="Ngo R."/>
            <person name="Nguyen L."/>
            <person name="Nguyen N."/>
            <person name="Okwuonu G."/>
            <person name="Ongeri F."/>
            <person name="Pham C."/>
            <person name="Simmons D."/>
            <person name="Wilczek-Boney K."/>
            <person name="Hale W."/>
            <person name="Jakkamsetti A."/>
            <person name="Pham P."/>
            <person name="Ruth R."/>
            <person name="San Lucas F."/>
            <person name="Warren J."/>
            <person name="Zhang J."/>
            <person name="Zhao Z."/>
            <person name="Zhou C."/>
            <person name="Zhu D."/>
            <person name="Lee S."/>
            <person name="Bess C."/>
            <person name="Blankenburg K."/>
            <person name="Forbes L."/>
            <person name="Fu Q."/>
            <person name="Gubbala S."/>
            <person name="Hirani K."/>
            <person name="Jayaseelan J.C."/>
            <person name="Lara F."/>
            <person name="Munidasa M."/>
            <person name="Palculict T."/>
            <person name="Patil S."/>
            <person name="Pu L.-L."/>
            <person name="Saada N."/>
            <person name="Tang L."/>
            <person name="Weissenberger G."/>
            <person name="Zhu Y."/>
            <person name="Hemphill L."/>
            <person name="Shang Y."/>
            <person name="Youmans B."/>
            <person name="Ayvaz T."/>
            <person name="Ross M."/>
            <person name="Santibanez J."/>
            <person name="Aqrawi P."/>
            <person name="Gross S."/>
            <person name="Joshi V."/>
            <person name="Fowler G."/>
            <person name="Nazareth L."/>
            <person name="Reid J."/>
            <person name="Worley K."/>
            <person name="Petrosino J."/>
            <person name="Highlander S."/>
            <person name="Gibbs R."/>
        </authorList>
    </citation>
    <scope>NUCLEOTIDE SEQUENCE [LARGE SCALE GENOMIC DNA]</scope>
    <source>
        <strain evidence="9">DSM 15952 / CCUG 50447 / LMG 22039 / TP 1.5</strain>
    </source>
</reference>
<dbReference type="InterPro" id="IPR020846">
    <property type="entry name" value="MFS_dom"/>
</dbReference>
<feature type="transmembrane region" description="Helical" evidence="6">
    <location>
        <begin position="336"/>
        <end position="358"/>
    </location>
</feature>
<feature type="transmembrane region" description="Helical" evidence="6">
    <location>
        <begin position="364"/>
        <end position="385"/>
    </location>
</feature>
<evidence type="ECO:0000256" key="2">
    <source>
        <dbReference type="ARBA" id="ARBA00022448"/>
    </source>
</evidence>
<keyword evidence="3 6" id="KW-0812">Transmembrane</keyword>
<evidence type="ECO:0000256" key="1">
    <source>
        <dbReference type="ARBA" id="ARBA00004651"/>
    </source>
</evidence>
<dbReference type="Gene3D" id="1.20.1250.20">
    <property type="entry name" value="MFS general substrate transporter like domains"/>
    <property type="match status" value="1"/>
</dbReference>
<keyword evidence="2" id="KW-0813">Transport</keyword>
<evidence type="ECO:0000259" key="7">
    <source>
        <dbReference type="PROSITE" id="PS50850"/>
    </source>
</evidence>
<feature type="transmembrane region" description="Helical" evidence="6">
    <location>
        <begin position="80"/>
        <end position="107"/>
    </location>
</feature>
<evidence type="ECO:0000256" key="6">
    <source>
        <dbReference type="SAM" id="Phobius"/>
    </source>
</evidence>
<accession>E6LG56</accession>
<evidence type="ECO:0000256" key="3">
    <source>
        <dbReference type="ARBA" id="ARBA00022692"/>
    </source>
</evidence>
<dbReference type="PANTHER" id="PTHR23531">
    <property type="entry name" value="QUINOLENE RESISTANCE PROTEIN NORA"/>
    <property type="match status" value="1"/>
</dbReference>
<dbReference type="OrthoDB" id="9814001at2"/>
<name>E6LG56_ENTI1</name>
<dbReference type="InterPro" id="IPR036259">
    <property type="entry name" value="MFS_trans_sf"/>
</dbReference>
<dbReference type="RefSeq" id="WP_007208364.1">
    <property type="nucleotide sequence ID" value="NZ_GL622241.1"/>
</dbReference>
<keyword evidence="4 6" id="KW-1133">Transmembrane helix</keyword>
<dbReference type="InterPro" id="IPR005829">
    <property type="entry name" value="Sugar_transporter_CS"/>
</dbReference>
<dbReference type="HOGENOM" id="CLU_001265_10_13_9"/>
<evidence type="ECO:0000313" key="9">
    <source>
        <dbReference type="Proteomes" id="UP000010296"/>
    </source>
</evidence>
<feature type="transmembrane region" description="Helical" evidence="6">
    <location>
        <begin position="15"/>
        <end position="36"/>
    </location>
</feature>
<dbReference type="GO" id="GO:0022857">
    <property type="term" value="F:transmembrane transporter activity"/>
    <property type="evidence" value="ECO:0007669"/>
    <property type="project" value="InterPro"/>
</dbReference>
<dbReference type="eggNOG" id="COG2814">
    <property type="taxonomic scope" value="Bacteria"/>
</dbReference>
<dbReference type="InterPro" id="IPR052714">
    <property type="entry name" value="MFS_Exporter"/>
</dbReference>
<dbReference type="AlphaFoldDB" id="E6LG56"/>
<dbReference type="InterPro" id="IPR011701">
    <property type="entry name" value="MFS"/>
</dbReference>
<feature type="transmembrane region" description="Helical" evidence="6">
    <location>
        <begin position="273"/>
        <end position="293"/>
    </location>
</feature>
<dbReference type="GO" id="GO:0005886">
    <property type="term" value="C:plasma membrane"/>
    <property type="evidence" value="ECO:0007669"/>
    <property type="project" value="UniProtKB-SubCell"/>
</dbReference>
<dbReference type="PROSITE" id="PS00216">
    <property type="entry name" value="SUGAR_TRANSPORT_1"/>
    <property type="match status" value="1"/>
</dbReference>
<dbReference type="CDD" id="cd17489">
    <property type="entry name" value="MFS_YfcJ_like"/>
    <property type="match status" value="1"/>
</dbReference>
<gene>
    <name evidence="8" type="ORF">HMPREF9088_1346</name>
</gene>
<sequence>MEEVQQSEKIWSKNFIVTMIVSTFATTAVTMQMGSLPIYVSQLGGSKAMSGFIVGILGLAALVTRFPVGIWLDKYGRKRLLILGIVLLLLDFGFLTLYKTILILLVLRMVQGVANSIQSTATSTIAADCIPKDQLAAGLGYFSIAQALPSAIGPLIGLTIASKFGFERLFQCAFVFVLIAFLLSFLIRDGYEAHSTLQKSSLKQEGEALSKRKTILIPSAILFFICFANSGVVSFIAQFANEKHISGAGYYFTIMSLVMVGIRFILPSIFIRIQSMVLVVGSIVSIGISFLTIAWTTSFWGLIVAAVLYGIGYACLLPMMNTIVLENTLPQERWKATAIFSASLDVAYGGGVLLWGVVASLTNFTIMYLSCAFFAGISLFFVIFFRKTLHM</sequence>